<dbReference type="PaxDb" id="1123384-AJ81_00375"/>
<dbReference type="Proteomes" id="UP000077469">
    <property type="component" value="Chromosome"/>
</dbReference>
<accession>A0A0X1KNM4</accession>
<dbReference type="InterPro" id="IPR045569">
    <property type="entry name" value="Metalloprtase-TldD/E_C"/>
</dbReference>
<keyword evidence="6" id="KW-1185">Reference proteome</keyword>
<organism evidence="5 6">
    <name type="scientific">Pseudothermotoga hypogea DSM 11164 = NBRC 106472</name>
    <dbReference type="NCBI Taxonomy" id="1123384"/>
    <lineage>
        <taxon>Bacteria</taxon>
        <taxon>Thermotogati</taxon>
        <taxon>Thermotogota</taxon>
        <taxon>Thermotogae</taxon>
        <taxon>Thermotogales</taxon>
        <taxon>Thermotogaceae</taxon>
        <taxon>Pseudothermotoga</taxon>
    </lineage>
</organism>
<protein>
    <submittedName>
        <fullName evidence="5">Peptidase U62</fullName>
    </submittedName>
</protein>
<evidence type="ECO:0000259" key="4">
    <source>
        <dbReference type="Pfam" id="PF19290"/>
    </source>
</evidence>
<dbReference type="GO" id="GO:0006508">
    <property type="term" value="P:proteolysis"/>
    <property type="evidence" value="ECO:0007669"/>
    <property type="project" value="InterPro"/>
</dbReference>
<name>A0A0X1KNM4_9THEM</name>
<dbReference type="PANTHER" id="PTHR43421:SF1">
    <property type="entry name" value="METALLOPROTEASE PMBA"/>
    <property type="match status" value="1"/>
</dbReference>
<dbReference type="Gene3D" id="3.30.2290.10">
    <property type="entry name" value="PmbA/TldD superfamily"/>
    <property type="match status" value="1"/>
</dbReference>
<evidence type="ECO:0000259" key="3">
    <source>
        <dbReference type="Pfam" id="PF19289"/>
    </source>
</evidence>
<evidence type="ECO:0000259" key="2">
    <source>
        <dbReference type="Pfam" id="PF01523"/>
    </source>
</evidence>
<feature type="domain" description="Metalloprotease TldD/E central" evidence="4">
    <location>
        <begin position="113"/>
        <end position="217"/>
    </location>
</feature>
<dbReference type="InterPro" id="IPR036059">
    <property type="entry name" value="TldD/PmbA_sf"/>
</dbReference>
<dbReference type="STRING" id="1123384.AJ81_00375"/>
<comment type="similarity">
    <text evidence="1">Belongs to the peptidase U62 family.</text>
</comment>
<dbReference type="KEGG" id="phy:AJ81_00375"/>
<dbReference type="GO" id="GO:0005829">
    <property type="term" value="C:cytosol"/>
    <property type="evidence" value="ECO:0007669"/>
    <property type="project" value="TreeGrafter"/>
</dbReference>
<dbReference type="InterPro" id="IPR045570">
    <property type="entry name" value="Metalloprtase-TldD/E_cen_dom"/>
</dbReference>
<dbReference type="PANTHER" id="PTHR43421">
    <property type="entry name" value="METALLOPROTEASE PMBA"/>
    <property type="match status" value="1"/>
</dbReference>
<feature type="domain" description="Metalloprotease TldD/E N-terminal" evidence="2">
    <location>
        <begin position="22"/>
        <end position="85"/>
    </location>
</feature>
<reference evidence="5 6" key="1">
    <citation type="submission" date="2014-01" db="EMBL/GenBank/DDBJ databases">
        <title>Genome sequencing of Thermotog hypogea.</title>
        <authorList>
            <person name="Zhang X."/>
            <person name="Alvare G."/>
            <person name="Fristensky B."/>
            <person name="Chen L."/>
            <person name="Suen T."/>
            <person name="Chen Q."/>
            <person name="Ma K."/>
        </authorList>
    </citation>
    <scope>NUCLEOTIDE SEQUENCE [LARGE SCALE GENOMIC DNA]</scope>
    <source>
        <strain evidence="5 6">DSM 11164</strain>
    </source>
</reference>
<dbReference type="RefSeq" id="WP_031503028.1">
    <property type="nucleotide sequence ID" value="NC_022795.1"/>
</dbReference>
<dbReference type="PATRIC" id="fig|1123384.7.peg.72"/>
<dbReference type="Pfam" id="PF01523">
    <property type="entry name" value="PmbA_TldD_1st"/>
    <property type="match status" value="1"/>
</dbReference>
<dbReference type="InterPro" id="IPR035068">
    <property type="entry name" value="TldD/PmbA_N"/>
</dbReference>
<sequence>MKEKQFAEMVFVLAKKQGFDDCEVLVSNHREFEVVVSKGKIENYTDASSKRVTLKAVKDKRSSFATTEILDETSARFLVESAYENFMITDTLDEDDIWAERPAKEPFEYEDAFERLSVREKIDLAKTMEEKCLSYDKRIQNVIMSGYGHQRSEIWLFNTKGLELSESFGYGAAFVYLVASDGKKPKRGFRAMYGSHPNEVNVEKVALEASSEAISQLGAQSVKSGKYKVLLRRDVFAQLFFAFSSIFSAEAVQKGLSPLKGKLHQKIAVESLNLIEDPFFEKLPIKRSFDNEGVPTVRKSFIDHGVLTTFFHSIKSARKDNVKPTGNVFSQRCVPLNVILPEGSLGYEDLIKSVGEGLLVIAFDGLHSGVRPVSGEFSLGANGYRIAGGRIVEPVEQFTVSGNFLDVLQKIELIGSDCEIVSANWFGPSVVVSELDVAGS</sequence>
<dbReference type="Pfam" id="PF19289">
    <property type="entry name" value="PmbA_TldD_3rd"/>
    <property type="match status" value="1"/>
</dbReference>
<dbReference type="OrthoDB" id="9803618at2"/>
<dbReference type="AlphaFoldDB" id="A0A0X1KNM4"/>
<feature type="domain" description="Metalloprotease TldD/E C-terminal" evidence="3">
    <location>
        <begin position="224"/>
        <end position="439"/>
    </location>
</feature>
<dbReference type="GO" id="GO:0008237">
    <property type="term" value="F:metallopeptidase activity"/>
    <property type="evidence" value="ECO:0007669"/>
    <property type="project" value="InterPro"/>
</dbReference>
<dbReference type="Pfam" id="PF19290">
    <property type="entry name" value="PmbA_TldD_2nd"/>
    <property type="match status" value="1"/>
</dbReference>
<evidence type="ECO:0000313" key="6">
    <source>
        <dbReference type="Proteomes" id="UP000077469"/>
    </source>
</evidence>
<dbReference type="EMBL" id="CP007141">
    <property type="protein sequence ID" value="AJC72898.1"/>
    <property type="molecule type" value="Genomic_DNA"/>
</dbReference>
<dbReference type="InterPro" id="IPR002510">
    <property type="entry name" value="Metalloprtase-TldD/E_N"/>
</dbReference>
<evidence type="ECO:0000256" key="1">
    <source>
        <dbReference type="ARBA" id="ARBA00005836"/>
    </source>
</evidence>
<dbReference type="InterPro" id="IPR047657">
    <property type="entry name" value="PmbA"/>
</dbReference>
<proteinExistence type="inferred from homology"/>
<evidence type="ECO:0000313" key="5">
    <source>
        <dbReference type="EMBL" id="AJC72898.1"/>
    </source>
</evidence>
<dbReference type="SUPFAM" id="SSF111283">
    <property type="entry name" value="Putative modulator of DNA gyrase, PmbA/TldD"/>
    <property type="match status" value="1"/>
</dbReference>
<gene>
    <name evidence="5" type="ORF">AJ81_00375</name>
</gene>